<name>A0AAT9K4H8_SYNEL</name>
<dbReference type="InterPro" id="IPR000073">
    <property type="entry name" value="AB_hydrolase_1"/>
</dbReference>
<dbReference type="EMBL" id="CP034671">
    <property type="protein sequence ID" value="QFZ92586.2"/>
    <property type="molecule type" value="Genomic_DNA"/>
</dbReference>
<dbReference type="Gene3D" id="3.40.50.1820">
    <property type="entry name" value="alpha/beta hydrolase"/>
    <property type="match status" value="1"/>
</dbReference>
<proteinExistence type="predicted"/>
<accession>A0AAT9K4H8</accession>
<dbReference type="RefSeq" id="WP_208678466.1">
    <property type="nucleotide sequence ID" value="NZ_CP034671.2"/>
</dbReference>
<evidence type="ECO:0000259" key="1">
    <source>
        <dbReference type="Pfam" id="PF00561"/>
    </source>
</evidence>
<sequence length="230" mass="25856">MKPPVLFIPGFAGTSAMWDYTITHLNDLIDAQSLVMNADSLREMVESVVKSYPDQFSIVGHSMGSWVGAAVAAMYPERISKLVLMDGWARSNPDKAADMEKTLKAYQSGLYQETLAQHRPQVFYANNPDFAKNVEFLKSLHDQMPEDVLLKQWTAMVNDNDIRELLPNIQCPTLVVHGRHDPWFDLEESLFLAQSIPQSQYTIVEDAAHGTPIEQPQATTALLRLFFGNS</sequence>
<dbReference type="InterPro" id="IPR029058">
    <property type="entry name" value="AB_hydrolase_fold"/>
</dbReference>
<dbReference type="Pfam" id="PF00561">
    <property type="entry name" value="Abhydrolase_1"/>
    <property type="match status" value="1"/>
</dbReference>
<feature type="domain" description="AB hydrolase-1" evidence="1">
    <location>
        <begin position="39"/>
        <end position="214"/>
    </location>
</feature>
<dbReference type="GO" id="GO:0016020">
    <property type="term" value="C:membrane"/>
    <property type="evidence" value="ECO:0007669"/>
    <property type="project" value="TreeGrafter"/>
</dbReference>
<dbReference type="PANTHER" id="PTHR43798">
    <property type="entry name" value="MONOACYLGLYCEROL LIPASE"/>
    <property type="match status" value="1"/>
</dbReference>
<gene>
    <name evidence="2" type="ORF">EKO22_09755</name>
</gene>
<protein>
    <submittedName>
        <fullName evidence="2">Alpha/beta hydrolase</fullName>
    </submittedName>
</protein>
<dbReference type="AlphaFoldDB" id="A0AAT9K4H8"/>
<dbReference type="GO" id="GO:0016787">
    <property type="term" value="F:hydrolase activity"/>
    <property type="evidence" value="ECO:0007669"/>
    <property type="project" value="UniProtKB-KW"/>
</dbReference>
<dbReference type="PANTHER" id="PTHR43798:SF33">
    <property type="entry name" value="HYDROLASE, PUTATIVE (AFU_ORTHOLOGUE AFUA_2G14860)-RELATED"/>
    <property type="match status" value="1"/>
</dbReference>
<organism evidence="2">
    <name type="scientific">Synechococcus elongatus PCC 11802</name>
    <dbReference type="NCBI Taxonomy" id="2283154"/>
    <lineage>
        <taxon>Bacteria</taxon>
        <taxon>Bacillati</taxon>
        <taxon>Cyanobacteriota</taxon>
        <taxon>Cyanophyceae</taxon>
        <taxon>Synechococcales</taxon>
        <taxon>Synechococcaceae</taxon>
        <taxon>Synechococcus</taxon>
    </lineage>
</organism>
<dbReference type="InterPro" id="IPR050266">
    <property type="entry name" value="AB_hydrolase_sf"/>
</dbReference>
<dbReference type="PRINTS" id="PR00111">
    <property type="entry name" value="ABHYDROLASE"/>
</dbReference>
<reference evidence="2" key="1">
    <citation type="submission" date="2024-01" db="EMBL/GenBank/DDBJ databases">
        <title>Synechococcus elongatus PCC 11802, a close yet different native of Synechococcus elongatus PCC 11801.</title>
        <authorList>
            <person name="Jaiswal D."/>
            <person name="Sengupta A."/>
            <person name="Sengupta S."/>
            <person name="Pakrasi H.B."/>
            <person name="Wangikar P."/>
        </authorList>
    </citation>
    <scope>NUCLEOTIDE SEQUENCE</scope>
    <source>
        <strain evidence="2">PCC 11802</strain>
    </source>
</reference>
<evidence type="ECO:0000313" key="2">
    <source>
        <dbReference type="EMBL" id="QFZ92586.2"/>
    </source>
</evidence>
<dbReference type="SUPFAM" id="SSF53474">
    <property type="entry name" value="alpha/beta-Hydrolases"/>
    <property type="match status" value="1"/>
</dbReference>
<keyword evidence="2" id="KW-0378">Hydrolase</keyword>